<dbReference type="PIRSF" id="PIRSF000350">
    <property type="entry name" value="Mercury_reductase_MerA"/>
    <property type="match status" value="1"/>
</dbReference>
<comment type="cofactor">
    <cofactor evidence="1">
        <name>FAD</name>
        <dbReference type="ChEBI" id="CHEBI:57692"/>
    </cofactor>
</comment>
<dbReference type="Gene3D" id="3.30.390.30">
    <property type="match status" value="1"/>
</dbReference>
<feature type="domain" description="FAD/NAD(P)-binding" evidence="6">
    <location>
        <begin position="4"/>
        <end position="312"/>
    </location>
</feature>
<protein>
    <submittedName>
        <fullName evidence="7">FAD-containing oxidoreductase</fullName>
    </submittedName>
</protein>
<evidence type="ECO:0000256" key="1">
    <source>
        <dbReference type="ARBA" id="ARBA00001974"/>
    </source>
</evidence>
<dbReference type="SUPFAM" id="SSF51905">
    <property type="entry name" value="FAD/NAD(P)-binding domain"/>
    <property type="match status" value="1"/>
</dbReference>
<dbReference type="InterPro" id="IPR004099">
    <property type="entry name" value="Pyr_nucl-diS_OxRdtase_dimer"/>
</dbReference>
<dbReference type="Pfam" id="PF07992">
    <property type="entry name" value="Pyr_redox_2"/>
    <property type="match status" value="1"/>
</dbReference>
<dbReference type="Gene3D" id="3.50.50.60">
    <property type="entry name" value="FAD/NAD(P)-binding domain"/>
    <property type="match status" value="2"/>
</dbReference>
<dbReference type="Pfam" id="PF02852">
    <property type="entry name" value="Pyr_redox_dim"/>
    <property type="match status" value="1"/>
</dbReference>
<dbReference type="PRINTS" id="PR00411">
    <property type="entry name" value="PNDRDTASEI"/>
</dbReference>
<evidence type="ECO:0000256" key="3">
    <source>
        <dbReference type="ARBA" id="ARBA00022630"/>
    </source>
</evidence>
<evidence type="ECO:0000256" key="2">
    <source>
        <dbReference type="ARBA" id="ARBA00007532"/>
    </source>
</evidence>
<dbReference type="InterPro" id="IPR036188">
    <property type="entry name" value="FAD/NAD-bd_sf"/>
</dbReference>
<dbReference type="SUPFAM" id="SSF55424">
    <property type="entry name" value="FAD/NAD-linked reductases, dimerisation (C-terminal) domain"/>
    <property type="match status" value="1"/>
</dbReference>
<gene>
    <name evidence="7" type="ORF">Q7A36_09625</name>
</gene>
<evidence type="ECO:0000313" key="8">
    <source>
        <dbReference type="Proteomes" id="UP001243009"/>
    </source>
</evidence>
<organism evidence="7 8">
    <name type="scientific">Paracraurococcus lichenis</name>
    <dbReference type="NCBI Taxonomy" id="3064888"/>
    <lineage>
        <taxon>Bacteria</taxon>
        <taxon>Pseudomonadati</taxon>
        <taxon>Pseudomonadota</taxon>
        <taxon>Alphaproteobacteria</taxon>
        <taxon>Acetobacterales</taxon>
        <taxon>Roseomonadaceae</taxon>
        <taxon>Paracraurococcus</taxon>
    </lineage>
</organism>
<keyword evidence="4" id="KW-0274">FAD</keyword>
<dbReference type="RefSeq" id="WP_305103468.1">
    <property type="nucleotide sequence ID" value="NZ_JAUTWS010000007.1"/>
</dbReference>
<dbReference type="InterPro" id="IPR023753">
    <property type="entry name" value="FAD/NAD-binding_dom"/>
</dbReference>
<feature type="domain" description="Pyridine nucleotide-disulphide oxidoreductase dimerisation" evidence="5">
    <location>
        <begin position="341"/>
        <end position="446"/>
    </location>
</feature>
<dbReference type="InterPro" id="IPR001100">
    <property type="entry name" value="Pyr_nuc-diS_OxRdtase"/>
</dbReference>
<comment type="similarity">
    <text evidence="2">Belongs to the class-I pyridine nucleotide-disulfide oxidoreductase family.</text>
</comment>
<evidence type="ECO:0000313" key="7">
    <source>
        <dbReference type="EMBL" id="MDO9708602.1"/>
    </source>
</evidence>
<dbReference type="InterPro" id="IPR016156">
    <property type="entry name" value="FAD/NAD-linked_Rdtase_dimer_sf"/>
</dbReference>
<dbReference type="PANTHER" id="PTHR43014">
    <property type="entry name" value="MERCURIC REDUCTASE"/>
    <property type="match status" value="1"/>
</dbReference>
<dbReference type="PRINTS" id="PR00368">
    <property type="entry name" value="FADPNR"/>
</dbReference>
<proteinExistence type="inferred from homology"/>
<name>A0ABT9DXH4_9PROT</name>
<dbReference type="PANTHER" id="PTHR43014:SF2">
    <property type="entry name" value="MERCURIC REDUCTASE"/>
    <property type="match status" value="1"/>
</dbReference>
<accession>A0ABT9DXH4</accession>
<evidence type="ECO:0000259" key="5">
    <source>
        <dbReference type="Pfam" id="PF02852"/>
    </source>
</evidence>
<dbReference type="EMBL" id="JAUTWS010000007">
    <property type="protein sequence ID" value="MDO9708602.1"/>
    <property type="molecule type" value="Genomic_DNA"/>
</dbReference>
<keyword evidence="3" id="KW-0285">Flavoprotein</keyword>
<sequence>MEFDAIVVGAGQAGPALAFRLAASGRRVAMIERGPAGGTCVNTGCTPTKTLVASARVAHLARRAADFGVTLPGEVGIDWPKVRARMEAVVARSRDGLTKSLGSTEGITFIRGHARFTAPHEMEVNGERHAAPWIFLDVGAHAVAPPVPGLETVPWLDNARLLQIEAVPRHLAILGGSYIGLEFAQVFRRFGAEVTIIETSPRLIAREDPEISEAIHDMLAAEGIVSHLGARVAAVARDGEGVLLRLEGGPEIRASHLLVAAGRRPNTDDLGLEAAGIARDARGAILVDDALRTDVPGVWALGECNGRGAFTHTTWNDYEIVAANLLDGEQRRVTDRLPCYALFTDPPLGRVGMTEAEARQAGHRLLVGRRPMTRVNRAVEKGETTGLMKAVVDADSHRILGAAILGTDGDEAVHGMLDLMQAGVPYTTLQRTVHIHPTVSELIPTMLGELQPG</sequence>
<comment type="caution">
    <text evidence="7">The sequence shown here is derived from an EMBL/GenBank/DDBJ whole genome shotgun (WGS) entry which is preliminary data.</text>
</comment>
<keyword evidence="8" id="KW-1185">Reference proteome</keyword>
<reference evidence="7 8" key="1">
    <citation type="submission" date="2023-08" db="EMBL/GenBank/DDBJ databases">
        <title>The draft genome sequence of Paracraurococcus sp. LOR1-02.</title>
        <authorList>
            <person name="Kingkaew E."/>
            <person name="Tanasupawat S."/>
        </authorList>
    </citation>
    <scope>NUCLEOTIDE SEQUENCE [LARGE SCALE GENOMIC DNA]</scope>
    <source>
        <strain evidence="7 8">LOR1-02</strain>
    </source>
</reference>
<evidence type="ECO:0000259" key="6">
    <source>
        <dbReference type="Pfam" id="PF07992"/>
    </source>
</evidence>
<dbReference type="Proteomes" id="UP001243009">
    <property type="component" value="Unassembled WGS sequence"/>
</dbReference>
<dbReference type="NCBIfam" id="NF004992">
    <property type="entry name" value="PRK06370.1-4"/>
    <property type="match status" value="1"/>
</dbReference>
<evidence type="ECO:0000256" key="4">
    <source>
        <dbReference type="ARBA" id="ARBA00022827"/>
    </source>
</evidence>